<feature type="chain" id="PRO_5047066821" evidence="1">
    <location>
        <begin position="25"/>
        <end position="691"/>
    </location>
</feature>
<dbReference type="InterPro" id="IPR010344">
    <property type="entry name" value="YbjH"/>
</dbReference>
<reference evidence="3" key="1">
    <citation type="journal article" date="2019" name="Int. J. Syst. Evol. Microbiol.">
        <title>The Global Catalogue of Microorganisms (GCM) 10K type strain sequencing project: providing services to taxonomists for standard genome sequencing and annotation.</title>
        <authorList>
            <consortium name="The Broad Institute Genomics Platform"/>
            <consortium name="The Broad Institute Genome Sequencing Center for Infectious Disease"/>
            <person name="Wu L."/>
            <person name="Ma J."/>
        </authorList>
    </citation>
    <scope>NUCLEOTIDE SEQUENCE [LARGE SCALE GENOMIC DNA]</scope>
    <source>
        <strain evidence="3">KCTC 42730</strain>
    </source>
</reference>
<accession>A0ABV7CKF5</accession>
<organism evidence="2 3">
    <name type="scientific">Pseudoalteromonas fenneropenaei</name>
    <dbReference type="NCBI Taxonomy" id="1737459"/>
    <lineage>
        <taxon>Bacteria</taxon>
        <taxon>Pseudomonadati</taxon>
        <taxon>Pseudomonadota</taxon>
        <taxon>Gammaproteobacteria</taxon>
        <taxon>Alteromonadales</taxon>
        <taxon>Pseudoalteromonadaceae</taxon>
        <taxon>Pseudoalteromonas</taxon>
    </lineage>
</organism>
<feature type="signal peptide" evidence="1">
    <location>
        <begin position="1"/>
        <end position="24"/>
    </location>
</feature>
<name>A0ABV7CKF5_9GAMM</name>
<evidence type="ECO:0000313" key="2">
    <source>
        <dbReference type="EMBL" id="MFC3033129.1"/>
    </source>
</evidence>
<protein>
    <submittedName>
        <fullName evidence="2">YjbH domain-containing protein</fullName>
    </submittedName>
</protein>
<proteinExistence type="predicted"/>
<evidence type="ECO:0000313" key="3">
    <source>
        <dbReference type="Proteomes" id="UP001595453"/>
    </source>
</evidence>
<comment type="caution">
    <text evidence="2">The sequence shown here is derived from an EMBL/GenBank/DDBJ whole genome shotgun (WGS) entry which is preliminary data.</text>
</comment>
<dbReference type="EMBL" id="JBHRSD010000017">
    <property type="protein sequence ID" value="MFC3033129.1"/>
    <property type="molecule type" value="Genomic_DNA"/>
</dbReference>
<keyword evidence="1" id="KW-0732">Signal</keyword>
<evidence type="ECO:0000256" key="1">
    <source>
        <dbReference type="SAM" id="SignalP"/>
    </source>
</evidence>
<dbReference type="Proteomes" id="UP001595453">
    <property type="component" value="Unassembled WGS sequence"/>
</dbReference>
<dbReference type="Pfam" id="PF06082">
    <property type="entry name" value="YjbH"/>
    <property type="match status" value="1"/>
</dbReference>
<dbReference type="RefSeq" id="WP_377124288.1">
    <property type="nucleotide sequence ID" value="NZ_JBHRSD010000017.1"/>
</dbReference>
<sequence length="691" mass="77179">MKQSRQAQLLLASLCAGATFTTSANNQTDQAFYGFTGLFNIPNAEVLDRGDVAVGYNNQLEFRGKYVDGYNFNFAAGLFEGLEVAGKIASSSMNHNLFSSQYRGKETRDLSFNLKYQVPYIPKDWFTLAIGGQDLGGAANNYEAYYAVASKELGDFRFTLGAGSTENLTGRLDGAFGGVEWMPFTWLTVSAEHDAQALNAGVKVHIPSEWTGDWVDLTLSGKLYSDVDDTHTEDSSYFGINAKFKLLKEEHKVKVSAAPDIQQIATKHAPALRKQTYTKAELNEYQTSINALEKDVIALKYQLLKDGFEGVEVGYNDSEVAVIFENHVFNRNELDALGLVLGRIQAQLPAHIAFTVTMKKLDISQVQIKGLVADYQNFITQGITPALTITQTPVIDRGGLKWVHHGANKTPYWLPRVALSPALVTTVATELGVLDYSLALQADVSLPLWQGASIDVSARQHLTSSDDYKDGQPFNFYEHKNGVKDILFTQTLKLPFNITNQTQAGLYQDFYDMYGVRNQSLWHSPAGAHQLTAEVGYFEYKDYSSELKYYVGGYRYHFADHDVTLSAKAGKFLYGDTGFKLEGKFWFGDAAVDIFYQNTDVQMVGIGFNIPLTPRKDYAVTQFGQLSGNKNWRHQVRTRIGETSNNLSFNTAILPQTSQSIERTYLNQDRLSVGYIQNHLERLKEAYSTFK</sequence>
<keyword evidence="3" id="KW-1185">Reference proteome</keyword>
<gene>
    <name evidence="2" type="ORF">ACFOEE_11415</name>
</gene>